<dbReference type="AlphaFoldDB" id="A0A9Q0K4D7"/>
<keyword evidence="6" id="KW-0406">Ion transport</keyword>
<keyword evidence="10" id="KW-1185">Reference proteome</keyword>
<dbReference type="GO" id="GO:0046930">
    <property type="term" value="C:pore complex"/>
    <property type="evidence" value="ECO:0007669"/>
    <property type="project" value="UniProtKB-KW"/>
</dbReference>
<evidence type="ECO:0000256" key="4">
    <source>
        <dbReference type="ARBA" id="ARBA00022452"/>
    </source>
</evidence>
<evidence type="ECO:0000256" key="8">
    <source>
        <dbReference type="ARBA" id="ARBA00023136"/>
    </source>
</evidence>
<evidence type="ECO:0000256" key="5">
    <source>
        <dbReference type="ARBA" id="ARBA00022692"/>
    </source>
</evidence>
<dbReference type="FunFam" id="2.40.160.10:FF:000003">
    <property type="entry name" value="Outer mitochondrial membrane protein porin"/>
    <property type="match status" value="1"/>
</dbReference>
<dbReference type="PANTHER" id="PTHR11743:SF23">
    <property type="entry name" value="MITOCHONDRIAL OUTER MEMBRANE PROTEIN PORIN 5-RELATED"/>
    <property type="match status" value="1"/>
</dbReference>
<evidence type="ECO:0000256" key="7">
    <source>
        <dbReference type="ARBA" id="ARBA00023114"/>
    </source>
</evidence>
<keyword evidence="7" id="KW-0626">Porin</keyword>
<sequence length="276" mass="29627">MSKGPGLFSDIGKKAKDLLTRDYSCDQKFTVATYSVNGLALASTAVKRGGLSTGDVATQFKYNNALVDIKVDTESNVSTTITFAEILPSTKTIASFKLPDYNSGKLEVQYFHEHATVTSAVALNQSPIIDLSATIGTPTFAFGAESGYEAKSGSFTKYNAGFSVTQPDSSFSMILADKGDTLKASYVHHLDQIKRSAGVADITRRFSLNENTFTVGGSYAVDPQTVIKAKLNNHGKLGALLQHEFKPKSLLTVSGEFDTKSLEKNPKFGLSLALKP</sequence>
<organism evidence="9 10">
    <name type="scientific">Protea cynaroides</name>
    <dbReference type="NCBI Taxonomy" id="273540"/>
    <lineage>
        <taxon>Eukaryota</taxon>
        <taxon>Viridiplantae</taxon>
        <taxon>Streptophyta</taxon>
        <taxon>Embryophyta</taxon>
        <taxon>Tracheophyta</taxon>
        <taxon>Spermatophyta</taxon>
        <taxon>Magnoliopsida</taxon>
        <taxon>Proteales</taxon>
        <taxon>Proteaceae</taxon>
        <taxon>Protea</taxon>
    </lineage>
</organism>
<evidence type="ECO:0000256" key="2">
    <source>
        <dbReference type="ARBA" id="ARBA00009624"/>
    </source>
</evidence>
<dbReference type="InterPro" id="IPR027246">
    <property type="entry name" value="Porin_Euk/Tom40"/>
</dbReference>
<comment type="caution">
    <text evidence="9">The sequence shown here is derived from an EMBL/GenBank/DDBJ whole genome shotgun (WGS) entry which is preliminary data.</text>
</comment>
<keyword evidence="5" id="KW-0812">Transmembrane</keyword>
<dbReference type="GO" id="GO:0008308">
    <property type="term" value="F:voltage-gated monoatomic anion channel activity"/>
    <property type="evidence" value="ECO:0007669"/>
    <property type="project" value="InterPro"/>
</dbReference>
<dbReference type="OrthoDB" id="7827681at2759"/>
<evidence type="ECO:0000313" key="10">
    <source>
        <dbReference type="Proteomes" id="UP001141806"/>
    </source>
</evidence>
<dbReference type="EMBL" id="JAMYWD010000008">
    <property type="protein sequence ID" value="KAJ4963424.1"/>
    <property type="molecule type" value="Genomic_DNA"/>
</dbReference>
<protein>
    <recommendedName>
        <fullName evidence="11">Mitochondrial outer membrane protein porin 2-like</fullName>
    </recommendedName>
</protein>
<dbReference type="Gene3D" id="2.40.160.10">
    <property type="entry name" value="Porin"/>
    <property type="match status" value="1"/>
</dbReference>
<gene>
    <name evidence="9" type="ORF">NE237_023363</name>
</gene>
<dbReference type="GO" id="GO:0005741">
    <property type="term" value="C:mitochondrial outer membrane"/>
    <property type="evidence" value="ECO:0007669"/>
    <property type="project" value="InterPro"/>
</dbReference>
<evidence type="ECO:0000256" key="3">
    <source>
        <dbReference type="ARBA" id="ARBA00022448"/>
    </source>
</evidence>
<evidence type="ECO:0000313" key="9">
    <source>
        <dbReference type="EMBL" id="KAJ4963424.1"/>
    </source>
</evidence>
<dbReference type="InterPro" id="IPR023614">
    <property type="entry name" value="Porin_dom_sf"/>
</dbReference>
<evidence type="ECO:0000256" key="6">
    <source>
        <dbReference type="ARBA" id="ARBA00023065"/>
    </source>
</evidence>
<dbReference type="CDD" id="cd07306">
    <property type="entry name" value="Porin3_VDAC"/>
    <property type="match status" value="1"/>
</dbReference>
<dbReference type="PANTHER" id="PTHR11743">
    <property type="entry name" value="VOLTAGE-DEPENDENT ANION-SELECTIVE CHANNEL"/>
    <property type="match status" value="1"/>
</dbReference>
<dbReference type="InterPro" id="IPR001925">
    <property type="entry name" value="Porin_Euk"/>
</dbReference>
<evidence type="ECO:0000256" key="1">
    <source>
        <dbReference type="ARBA" id="ARBA00004370"/>
    </source>
</evidence>
<evidence type="ECO:0008006" key="11">
    <source>
        <dbReference type="Google" id="ProtNLM"/>
    </source>
</evidence>
<proteinExistence type="inferred from homology"/>
<dbReference type="PROSITE" id="PS00558">
    <property type="entry name" value="EUKARYOTIC_PORIN"/>
    <property type="match status" value="1"/>
</dbReference>
<dbReference type="GO" id="GO:0015288">
    <property type="term" value="F:porin activity"/>
    <property type="evidence" value="ECO:0007669"/>
    <property type="project" value="UniProtKB-KW"/>
</dbReference>
<name>A0A9Q0K4D7_9MAGN</name>
<keyword evidence="8" id="KW-0472">Membrane</keyword>
<comment type="similarity">
    <text evidence="2">Belongs to the eukaryotic mitochondrial porin (TC 1.B.8.1) family.</text>
</comment>
<accession>A0A9Q0K4D7</accession>
<dbReference type="Pfam" id="PF01459">
    <property type="entry name" value="Porin_3"/>
    <property type="match status" value="1"/>
</dbReference>
<dbReference type="Proteomes" id="UP001141806">
    <property type="component" value="Unassembled WGS sequence"/>
</dbReference>
<reference evidence="9" key="1">
    <citation type="journal article" date="2023" name="Plant J.">
        <title>The genome of the king protea, Protea cynaroides.</title>
        <authorList>
            <person name="Chang J."/>
            <person name="Duong T.A."/>
            <person name="Schoeman C."/>
            <person name="Ma X."/>
            <person name="Roodt D."/>
            <person name="Barker N."/>
            <person name="Li Z."/>
            <person name="Van de Peer Y."/>
            <person name="Mizrachi E."/>
        </authorList>
    </citation>
    <scope>NUCLEOTIDE SEQUENCE</scope>
    <source>
        <tissue evidence="9">Young leaves</tissue>
    </source>
</reference>
<keyword evidence="4" id="KW-1134">Transmembrane beta strand</keyword>
<keyword evidence="3" id="KW-0813">Transport</keyword>
<comment type="subcellular location">
    <subcellularLocation>
        <location evidence="1">Membrane</location>
    </subcellularLocation>
</comment>